<dbReference type="AlphaFoldDB" id="A8P9Z4"/>
<dbReference type="GeneID" id="6016491"/>
<dbReference type="HOGENOM" id="CLU_544072_0_0_1"/>
<dbReference type="VEuPathDB" id="FungiDB:CC1G_06059"/>
<keyword evidence="2" id="KW-0472">Membrane</keyword>
<reference evidence="3 4" key="1">
    <citation type="journal article" date="2010" name="Proc. Natl. Acad. Sci. U.S.A.">
        <title>Insights into evolution of multicellular fungi from the assembled chromosomes of the mushroom Coprinopsis cinerea (Coprinus cinereus).</title>
        <authorList>
            <person name="Stajich J.E."/>
            <person name="Wilke S.K."/>
            <person name="Ahren D."/>
            <person name="Au C.H."/>
            <person name="Birren B.W."/>
            <person name="Borodovsky M."/>
            <person name="Burns C."/>
            <person name="Canback B."/>
            <person name="Casselton L.A."/>
            <person name="Cheng C.K."/>
            <person name="Deng J."/>
            <person name="Dietrich F.S."/>
            <person name="Fargo D.C."/>
            <person name="Farman M.L."/>
            <person name="Gathman A.C."/>
            <person name="Goldberg J."/>
            <person name="Guigo R."/>
            <person name="Hoegger P.J."/>
            <person name="Hooker J.B."/>
            <person name="Huggins A."/>
            <person name="James T.Y."/>
            <person name="Kamada T."/>
            <person name="Kilaru S."/>
            <person name="Kodira C."/>
            <person name="Kues U."/>
            <person name="Kupfer D."/>
            <person name="Kwan H.S."/>
            <person name="Lomsadze A."/>
            <person name="Li W."/>
            <person name="Lilly W.W."/>
            <person name="Ma L.J."/>
            <person name="Mackey A.J."/>
            <person name="Manning G."/>
            <person name="Martin F."/>
            <person name="Muraguchi H."/>
            <person name="Natvig D.O."/>
            <person name="Palmerini H."/>
            <person name="Ramesh M.A."/>
            <person name="Rehmeyer C.J."/>
            <person name="Roe B.A."/>
            <person name="Shenoy N."/>
            <person name="Stanke M."/>
            <person name="Ter-Hovhannisyan V."/>
            <person name="Tunlid A."/>
            <person name="Velagapudi R."/>
            <person name="Vision T.J."/>
            <person name="Zeng Q."/>
            <person name="Zolan M.E."/>
            <person name="Pukkila P.J."/>
        </authorList>
    </citation>
    <scope>NUCLEOTIDE SEQUENCE [LARGE SCALE GENOMIC DNA]</scope>
    <source>
        <strain evidence="4">Okayama-7 / 130 / ATCC MYA-4618 / FGSC 9003</strain>
    </source>
</reference>
<keyword evidence="4" id="KW-1185">Reference proteome</keyword>
<sequence length="559" mass="64101">MSKAKTARPRDKASPGAGQNNAYGSDFVRKRQSSSNSPRLDFETTFDDPRTTTTIMTRRTRFVLLSALVIFILFVVVPHLRRGSTGTTTWNNAGGFENKDELSGAAGTLQDDERGIRITNTNNSPNVTSDGLCTEESCFRGAWKPRRPPLAKIDEVEPWKGCPSSLRGATKEEERKASERRLLDVLNWVWVPDEGTLADWDPEAFVVRLLKSPGGLVSVGDDISKRHFEALIVLLKRSVALELFTSDQQSFRRKHVTQYILAPNDPGTQRIYERAGVPDSRINRPILTMIEDSLLVSDTDLLTIVQRLGGVNGNQRWSPRLPRVDRWPVLVEDLAAPVDDERESVTADTILLLNTGIHWSREHLTLLKPRANPLAEQNYLTEAYRQMLRTVSESLKPISNLSIYYRATTPGHPRCHTRTSPYKSAKLAETMEKNVVGRLLQGVLDEGERQKRRKWDWDLFVVHNDLWRRAIVRLEQERKQMEEKPYPFTKYYAKWRYLDVWSQALQRPDAHYDPTQDCLSWCSPVLFDQWTRHLQHVLNLEKPEFASKKDMPSEEDDIV</sequence>
<dbReference type="PANTHER" id="PTHR32285">
    <property type="entry name" value="PROTEIN TRICHOME BIREFRINGENCE-LIKE 9-RELATED"/>
    <property type="match status" value="1"/>
</dbReference>
<comment type="caution">
    <text evidence="3">The sequence shown here is derived from an EMBL/GenBank/DDBJ whole genome shotgun (WGS) entry which is preliminary data.</text>
</comment>
<feature type="transmembrane region" description="Helical" evidence="2">
    <location>
        <begin position="62"/>
        <end position="80"/>
    </location>
</feature>
<proteinExistence type="predicted"/>
<keyword evidence="2" id="KW-1133">Transmembrane helix</keyword>
<dbReference type="OrthoDB" id="630188at2759"/>
<dbReference type="Proteomes" id="UP000001861">
    <property type="component" value="Unassembled WGS sequence"/>
</dbReference>
<evidence type="ECO:0000256" key="1">
    <source>
        <dbReference type="SAM" id="MobiDB-lite"/>
    </source>
</evidence>
<evidence type="ECO:0000256" key="2">
    <source>
        <dbReference type="SAM" id="Phobius"/>
    </source>
</evidence>
<organism evidence="3 4">
    <name type="scientific">Coprinopsis cinerea (strain Okayama-7 / 130 / ATCC MYA-4618 / FGSC 9003)</name>
    <name type="common">Inky cap fungus</name>
    <name type="synonym">Hormographiella aspergillata</name>
    <dbReference type="NCBI Taxonomy" id="240176"/>
    <lineage>
        <taxon>Eukaryota</taxon>
        <taxon>Fungi</taxon>
        <taxon>Dikarya</taxon>
        <taxon>Basidiomycota</taxon>
        <taxon>Agaricomycotina</taxon>
        <taxon>Agaricomycetes</taxon>
        <taxon>Agaricomycetidae</taxon>
        <taxon>Agaricales</taxon>
        <taxon>Agaricineae</taxon>
        <taxon>Psathyrellaceae</taxon>
        <taxon>Coprinopsis</taxon>
    </lineage>
</organism>
<feature type="region of interest" description="Disordered" evidence="1">
    <location>
        <begin position="1"/>
        <end position="45"/>
    </location>
</feature>
<gene>
    <name evidence="3" type="ORF">CC1G_06059</name>
</gene>
<protein>
    <submittedName>
        <fullName evidence="3">Uncharacterized protein</fullName>
    </submittedName>
</protein>
<dbReference type="EMBL" id="AACS02000002">
    <property type="protein sequence ID" value="EAU81848.2"/>
    <property type="molecule type" value="Genomic_DNA"/>
</dbReference>
<dbReference type="RefSeq" id="XP_001839869.2">
    <property type="nucleotide sequence ID" value="XM_001839817.2"/>
</dbReference>
<dbReference type="KEGG" id="cci:CC1G_06059"/>
<dbReference type="GO" id="GO:0016413">
    <property type="term" value="F:O-acetyltransferase activity"/>
    <property type="evidence" value="ECO:0007669"/>
    <property type="project" value="InterPro"/>
</dbReference>
<accession>A8P9Z4</accession>
<dbReference type="PANTHER" id="PTHR32285:SF48">
    <property type="entry name" value="PROTEIN TRICHOME BIREFRINGENCE-LIKE 19"/>
    <property type="match status" value="1"/>
</dbReference>
<dbReference type="OMA" id="THEWAKW"/>
<evidence type="ECO:0000313" key="4">
    <source>
        <dbReference type="Proteomes" id="UP000001861"/>
    </source>
</evidence>
<name>A8P9Z4_COPC7</name>
<evidence type="ECO:0000313" key="3">
    <source>
        <dbReference type="EMBL" id="EAU81848.2"/>
    </source>
</evidence>
<dbReference type="InParanoid" id="A8P9Z4"/>
<keyword evidence="2" id="KW-0812">Transmembrane</keyword>
<dbReference type="eggNOG" id="ENOG502RSBH">
    <property type="taxonomic scope" value="Eukaryota"/>
</dbReference>
<dbReference type="InterPro" id="IPR029962">
    <property type="entry name" value="TBL"/>
</dbReference>